<evidence type="ECO:0000313" key="2">
    <source>
        <dbReference type="EMBL" id="PMD56839.1"/>
    </source>
</evidence>
<evidence type="ECO:0000313" key="3">
    <source>
        <dbReference type="Proteomes" id="UP000235371"/>
    </source>
</evidence>
<dbReference type="InParanoid" id="A0A2J6T1E9"/>
<dbReference type="OrthoDB" id="10658579at2759"/>
<keyword evidence="3" id="KW-1185">Reference proteome</keyword>
<dbReference type="AlphaFoldDB" id="A0A2J6T1E9"/>
<dbReference type="RefSeq" id="XP_024733743.1">
    <property type="nucleotide sequence ID" value="XM_024887814.1"/>
</dbReference>
<sequence>MLLLLERDLERTKRKQLRIGTDSNQERPNNAEREKLAAVAATWKDCGGLNSQHSQLEGDLEASQKQIKKLQWCLSAVKDVRDVYKISRINPESPPKQNSMKKSDLRVIDLKKLEAQKETNSIPLDGAKGSYVKEEVDKPKKELKRRLEETKGRVQREEFEQHNHAASRRTGDRDTWAVSRKLPLNAHSEIVRGEQN</sequence>
<dbReference type="EMBL" id="KZ613847">
    <property type="protein sequence ID" value="PMD56839.1"/>
    <property type="molecule type" value="Genomic_DNA"/>
</dbReference>
<reference evidence="2 3" key="1">
    <citation type="submission" date="2016-04" db="EMBL/GenBank/DDBJ databases">
        <title>A degradative enzymes factory behind the ericoid mycorrhizal symbiosis.</title>
        <authorList>
            <consortium name="DOE Joint Genome Institute"/>
            <person name="Martino E."/>
            <person name="Morin E."/>
            <person name="Grelet G."/>
            <person name="Kuo A."/>
            <person name="Kohler A."/>
            <person name="Daghino S."/>
            <person name="Barry K."/>
            <person name="Choi C."/>
            <person name="Cichocki N."/>
            <person name="Clum A."/>
            <person name="Copeland A."/>
            <person name="Hainaut M."/>
            <person name="Haridas S."/>
            <person name="Labutti K."/>
            <person name="Lindquist E."/>
            <person name="Lipzen A."/>
            <person name="Khouja H.-R."/>
            <person name="Murat C."/>
            <person name="Ohm R."/>
            <person name="Olson A."/>
            <person name="Spatafora J."/>
            <person name="Veneault-Fourrey C."/>
            <person name="Henrissat B."/>
            <person name="Grigoriev I."/>
            <person name="Martin F."/>
            <person name="Perotto S."/>
        </authorList>
    </citation>
    <scope>NUCLEOTIDE SEQUENCE [LARGE SCALE GENOMIC DNA]</scope>
    <source>
        <strain evidence="2 3">E</strain>
    </source>
</reference>
<feature type="region of interest" description="Disordered" evidence="1">
    <location>
        <begin position="133"/>
        <end position="196"/>
    </location>
</feature>
<dbReference type="Proteomes" id="UP000235371">
    <property type="component" value="Unassembled WGS sequence"/>
</dbReference>
<proteinExistence type="predicted"/>
<evidence type="ECO:0000256" key="1">
    <source>
        <dbReference type="SAM" id="MobiDB-lite"/>
    </source>
</evidence>
<name>A0A2J6T1E9_9HELO</name>
<accession>A0A2J6T1E9</accession>
<gene>
    <name evidence="2" type="ORF">K444DRAFT_692104</name>
</gene>
<protein>
    <submittedName>
        <fullName evidence="2">Uncharacterized protein</fullName>
    </submittedName>
</protein>
<dbReference type="GeneID" id="36595890"/>
<feature type="compositionally biased region" description="Basic and acidic residues" evidence="1">
    <location>
        <begin position="133"/>
        <end position="175"/>
    </location>
</feature>
<organism evidence="2 3">
    <name type="scientific">Hyaloscypha bicolor E</name>
    <dbReference type="NCBI Taxonomy" id="1095630"/>
    <lineage>
        <taxon>Eukaryota</taxon>
        <taxon>Fungi</taxon>
        <taxon>Dikarya</taxon>
        <taxon>Ascomycota</taxon>
        <taxon>Pezizomycotina</taxon>
        <taxon>Leotiomycetes</taxon>
        <taxon>Helotiales</taxon>
        <taxon>Hyaloscyphaceae</taxon>
        <taxon>Hyaloscypha</taxon>
        <taxon>Hyaloscypha bicolor</taxon>
    </lineage>
</organism>